<keyword evidence="3" id="KW-1185">Reference proteome</keyword>
<dbReference type="Proteomes" id="UP000639606">
    <property type="component" value="Unassembled WGS sequence"/>
</dbReference>
<evidence type="ECO:0000256" key="1">
    <source>
        <dbReference type="SAM" id="MobiDB-lite"/>
    </source>
</evidence>
<reference evidence="2" key="1">
    <citation type="journal article" date="2014" name="Int. J. Syst. Evol. Microbiol.">
        <title>Complete genome sequence of Corynebacterium casei LMG S-19264T (=DSM 44701T), isolated from a smear-ripened cheese.</title>
        <authorList>
            <consortium name="US DOE Joint Genome Institute (JGI-PGF)"/>
            <person name="Walter F."/>
            <person name="Albersmeier A."/>
            <person name="Kalinowski J."/>
            <person name="Ruckert C."/>
        </authorList>
    </citation>
    <scope>NUCLEOTIDE SEQUENCE</scope>
    <source>
        <strain evidence="2">JCM 3313</strain>
    </source>
</reference>
<sequence length="253" mass="27335">MASLKEVTARIRAACSKGIQARVALEQVEDLTREAHDMVARALAGARCLEPDMAQVLAAFQRVVDGCKGHLWPLLNAAVKDAENIADRLSADNSAPRQPQPPSVRQPDSGNPPAVPVEQVERLRRELPPPVMPGTGQKTRGYLLGADGTAQPVVSGRDDDAAEADRRLRDMGMPRKSARTGDVEIKLAARMVRDGIRHATVLINNEPCAGPFGCDTLVPILLPEGATITVHGTTEQGEPIRKRYAGGARPWWR</sequence>
<evidence type="ECO:0008006" key="4">
    <source>
        <dbReference type="Google" id="ProtNLM"/>
    </source>
</evidence>
<comment type="caution">
    <text evidence="2">The sequence shown here is derived from an EMBL/GenBank/DDBJ whole genome shotgun (WGS) entry which is preliminary data.</text>
</comment>
<name>A0A918AJ17_9PSEU</name>
<dbReference type="Pfam" id="PF14428">
    <property type="entry name" value="DddA-like"/>
    <property type="match status" value="1"/>
</dbReference>
<dbReference type="RefSeq" id="WP_189222699.1">
    <property type="nucleotide sequence ID" value="NZ_BMRG01000003.1"/>
</dbReference>
<reference evidence="2" key="2">
    <citation type="submission" date="2020-09" db="EMBL/GenBank/DDBJ databases">
        <authorList>
            <person name="Sun Q."/>
            <person name="Ohkuma M."/>
        </authorList>
    </citation>
    <scope>NUCLEOTIDE SEQUENCE</scope>
    <source>
        <strain evidence="2">JCM 3313</strain>
    </source>
</reference>
<dbReference type="AlphaFoldDB" id="A0A918AJ17"/>
<proteinExistence type="predicted"/>
<organism evidence="2 3">
    <name type="scientific">Saccharothrix coeruleofusca</name>
    <dbReference type="NCBI Taxonomy" id="33919"/>
    <lineage>
        <taxon>Bacteria</taxon>
        <taxon>Bacillati</taxon>
        <taxon>Actinomycetota</taxon>
        <taxon>Actinomycetes</taxon>
        <taxon>Pseudonocardiales</taxon>
        <taxon>Pseudonocardiaceae</taxon>
        <taxon>Saccharothrix</taxon>
    </lineage>
</organism>
<accession>A0A918AJ17</accession>
<protein>
    <recommendedName>
        <fullName evidence="4">Nucleic acid/nucleotide deaminase of polymorphic system toxin</fullName>
    </recommendedName>
</protein>
<evidence type="ECO:0000313" key="3">
    <source>
        <dbReference type="Proteomes" id="UP000639606"/>
    </source>
</evidence>
<dbReference type="EMBL" id="BMRG01000003">
    <property type="protein sequence ID" value="GGP46401.1"/>
    <property type="molecule type" value="Genomic_DNA"/>
</dbReference>
<feature type="region of interest" description="Disordered" evidence="1">
    <location>
        <begin position="90"/>
        <end position="116"/>
    </location>
</feature>
<gene>
    <name evidence="2" type="ORF">GCM10010185_17580</name>
</gene>
<dbReference type="InterPro" id="IPR032724">
    <property type="entry name" value="SCP1.201-like"/>
</dbReference>
<evidence type="ECO:0000313" key="2">
    <source>
        <dbReference type="EMBL" id="GGP46401.1"/>
    </source>
</evidence>
<feature type="region of interest" description="Disordered" evidence="1">
    <location>
        <begin position="123"/>
        <end position="142"/>
    </location>
</feature>